<dbReference type="RefSeq" id="WP_246422566.1">
    <property type="nucleotide sequence ID" value="NZ_JACIEE010000004.1"/>
</dbReference>
<dbReference type="InterPro" id="IPR037165">
    <property type="entry name" value="AldOxase/xan_DH_Mopterin-bd_sf"/>
</dbReference>
<dbReference type="InterPro" id="IPR000674">
    <property type="entry name" value="Ald_Oxase/Xan_DH_a/b"/>
</dbReference>
<dbReference type="PANTHER" id="PTHR47495:SF2">
    <property type="entry name" value="ALDEHYDE DEHYDROGENASE"/>
    <property type="match status" value="1"/>
</dbReference>
<dbReference type="InterPro" id="IPR008274">
    <property type="entry name" value="AldOxase/xan_DH_MoCoBD1"/>
</dbReference>
<keyword evidence="1" id="KW-1133">Transmembrane helix</keyword>
<keyword evidence="1" id="KW-0812">Transmembrane</keyword>
<dbReference type="Proteomes" id="UP000574761">
    <property type="component" value="Unassembled WGS sequence"/>
</dbReference>
<dbReference type="GO" id="GO:0047121">
    <property type="term" value="F:isoquinoline 1-oxidoreductase activity"/>
    <property type="evidence" value="ECO:0007669"/>
    <property type="project" value="UniProtKB-EC"/>
</dbReference>
<dbReference type="InterPro" id="IPR012368">
    <property type="entry name" value="OxRdtase_Mopterin-bd_su_IorB"/>
</dbReference>
<comment type="caution">
    <text evidence="3">The sequence shown here is derived from an EMBL/GenBank/DDBJ whole genome shotgun (WGS) entry which is preliminary data.</text>
</comment>
<dbReference type="EMBL" id="JACIEE010000004">
    <property type="protein sequence ID" value="MBB3976927.1"/>
    <property type="molecule type" value="Genomic_DNA"/>
</dbReference>
<dbReference type="PIRSF" id="PIRSF036389">
    <property type="entry name" value="IOR_B"/>
    <property type="match status" value="1"/>
</dbReference>
<dbReference type="InterPro" id="IPR046867">
    <property type="entry name" value="AldOxase/xan_DH_MoCoBD2"/>
</dbReference>
<dbReference type="SUPFAM" id="SSF56003">
    <property type="entry name" value="Molybdenum cofactor-binding domain"/>
    <property type="match status" value="2"/>
</dbReference>
<keyword evidence="3" id="KW-0560">Oxidoreductase</keyword>
<dbReference type="Pfam" id="PF20256">
    <property type="entry name" value="MoCoBD_2"/>
    <property type="match status" value="2"/>
</dbReference>
<sequence length="760" mass="81402">MTMATLGKIARRTFLIGTGLVAGGLAVGYYYYRKPYPNPLEDELAEGEATFNPYVKIAPDNTITLIAPRAEMGQGVSTTLAALVAEELDVRLDQVIVEHGPAGHAYANTTMLEEGVPFPHFDESTVAELMRSGMAVAGKFLGLQGTGGSTSIVDGFYKMRQAGAAAREVLKLAAAKRLGAEPGSLWTSDGIVTDPASGTTFTYGELAQEAAALAPPAEIRLREKSEWKILGKPQARIDMRAKVTGAPIFGIDVRLPDMLFATLRMNPYRGGPIASLDDADAMKMRGVLKVVKVETGIANGYAVIADNTWRAFQAADAVKAEWGKGTYPPDSAGIRQALEAALKEGDASYGRDDGNVETAFADAPRERIVEADYGVPYLAHATMEPMNATARLKDGRLDIWAPNQMPTMVRQLAAAAVGIETADCFVHTTYLGGGFGRRGDVDYAIYAAIVASKTEGRPVQVTWTREEDMQQDMYRPAALGRFRARLGNDGLPVAVDMRIAAPSIIGSILPRYFPSISPIGPDKSITDGSANQPYTIANYRVGGIKAPVSIPVGFWRSVGNSFNGFFHEGFMDEIAVAGGLDPLELRRKLMAAYPTAVNVVDKVGAMSRWGEKLPPGTAKGFAFTLSFGTWVAQVVQVADVGGRIRIEKVWCAADPGQVMDPAIFEAQMMSGIVYGLSSAIGEEITFADGAAEQSNFHDYTPMRIHQCPQIEVGILETAHRMGGAGEPGTPPSIPALANAVHALTGKRIRSMPLSKEVEFL</sequence>
<evidence type="ECO:0000313" key="4">
    <source>
        <dbReference type="Proteomes" id="UP000574761"/>
    </source>
</evidence>
<dbReference type="AlphaFoldDB" id="A0A7W6D6F0"/>
<reference evidence="3 4" key="1">
    <citation type="submission" date="2020-08" db="EMBL/GenBank/DDBJ databases">
        <title>Genomic Encyclopedia of Type Strains, Phase IV (KMG-IV): sequencing the most valuable type-strain genomes for metagenomic binning, comparative biology and taxonomic classification.</title>
        <authorList>
            <person name="Goeker M."/>
        </authorList>
    </citation>
    <scope>NUCLEOTIDE SEQUENCE [LARGE SCALE GENOMIC DNA]</scope>
    <source>
        <strain evidence="3 4">DSM 100211</strain>
    </source>
</reference>
<dbReference type="Gene3D" id="3.90.1170.50">
    <property type="entry name" value="Aldehyde oxidase/xanthine dehydrogenase, a/b hammerhead"/>
    <property type="match status" value="1"/>
</dbReference>
<proteinExistence type="predicted"/>
<dbReference type="InterPro" id="IPR052516">
    <property type="entry name" value="N-heterocyclic_Hydroxylase"/>
</dbReference>
<protein>
    <submittedName>
        <fullName evidence="3">Isoquinoline 1-oxidoreductase beta subunit</fullName>
        <ecNumber evidence="3">1.3.99.16</ecNumber>
    </submittedName>
</protein>
<keyword evidence="4" id="KW-1185">Reference proteome</keyword>
<evidence type="ECO:0000256" key="1">
    <source>
        <dbReference type="SAM" id="Phobius"/>
    </source>
</evidence>
<dbReference type="Gene3D" id="3.30.365.10">
    <property type="entry name" value="Aldehyde oxidase/xanthine dehydrogenase, molybdopterin binding domain"/>
    <property type="match status" value="4"/>
</dbReference>
<organism evidence="3 4">
    <name type="scientific">Mycoplana azooxidifex</name>
    <dbReference type="NCBI Taxonomy" id="1636188"/>
    <lineage>
        <taxon>Bacteria</taxon>
        <taxon>Pseudomonadati</taxon>
        <taxon>Pseudomonadota</taxon>
        <taxon>Alphaproteobacteria</taxon>
        <taxon>Hyphomicrobiales</taxon>
        <taxon>Rhizobiaceae</taxon>
        <taxon>Mycoplana</taxon>
    </lineage>
</organism>
<gene>
    <name evidence="3" type="ORF">GGQ64_002127</name>
</gene>
<feature type="transmembrane region" description="Helical" evidence="1">
    <location>
        <begin position="12"/>
        <end position="32"/>
    </location>
</feature>
<dbReference type="EC" id="1.3.99.16" evidence="3"/>
<feature type="domain" description="Aldehyde oxidase/xanthine dehydrogenase a/b hammerhead" evidence="2">
    <location>
        <begin position="244"/>
        <end position="326"/>
    </location>
</feature>
<name>A0A7W6D6F0_9HYPH</name>
<accession>A0A7W6D6F0</accession>
<dbReference type="PANTHER" id="PTHR47495">
    <property type="entry name" value="ALDEHYDE DEHYDROGENASE"/>
    <property type="match status" value="1"/>
</dbReference>
<keyword evidence="1" id="KW-0472">Membrane</keyword>
<evidence type="ECO:0000259" key="2">
    <source>
        <dbReference type="SMART" id="SM01008"/>
    </source>
</evidence>
<dbReference type="Pfam" id="PF02738">
    <property type="entry name" value="MoCoBD_1"/>
    <property type="match status" value="1"/>
</dbReference>
<dbReference type="SMART" id="SM01008">
    <property type="entry name" value="Ald_Xan_dh_C"/>
    <property type="match status" value="1"/>
</dbReference>
<evidence type="ECO:0000313" key="3">
    <source>
        <dbReference type="EMBL" id="MBB3976927.1"/>
    </source>
</evidence>